<organism evidence="2 3">
    <name type="scientific">Coemansia aciculifera</name>
    <dbReference type="NCBI Taxonomy" id="417176"/>
    <lineage>
        <taxon>Eukaryota</taxon>
        <taxon>Fungi</taxon>
        <taxon>Fungi incertae sedis</taxon>
        <taxon>Zoopagomycota</taxon>
        <taxon>Kickxellomycotina</taxon>
        <taxon>Kickxellomycetes</taxon>
        <taxon>Kickxellales</taxon>
        <taxon>Kickxellaceae</taxon>
        <taxon>Coemansia</taxon>
    </lineage>
</organism>
<comment type="caution">
    <text evidence="2">The sequence shown here is derived from an EMBL/GenBank/DDBJ whole genome shotgun (WGS) entry which is preliminary data.</text>
</comment>
<keyword evidence="3" id="KW-1185">Reference proteome</keyword>
<sequence length="100" mass="11477">MVNLYFYVIGSLLALSALGVRIDDCNLAYWKPRLMGTVLVDDMHPAPRRITSKKLSFWDKLPKHKRVIGPHTEMKDTSINTERINVLVDDRYVVVGVDCF</sequence>
<evidence type="ECO:0000313" key="3">
    <source>
        <dbReference type="Proteomes" id="UP001140074"/>
    </source>
</evidence>
<evidence type="ECO:0000313" key="2">
    <source>
        <dbReference type="EMBL" id="KAJ2859216.1"/>
    </source>
</evidence>
<evidence type="ECO:0000256" key="1">
    <source>
        <dbReference type="SAM" id="SignalP"/>
    </source>
</evidence>
<feature type="signal peptide" evidence="1">
    <location>
        <begin position="1"/>
        <end position="19"/>
    </location>
</feature>
<dbReference type="Proteomes" id="UP001140074">
    <property type="component" value="Unassembled WGS sequence"/>
</dbReference>
<proteinExistence type="predicted"/>
<protein>
    <submittedName>
        <fullName evidence="2">Uncharacterized protein</fullName>
    </submittedName>
</protein>
<accession>A0A9W8M343</accession>
<gene>
    <name evidence="2" type="ORF">GGH94_006218</name>
</gene>
<dbReference type="AlphaFoldDB" id="A0A9W8M343"/>
<dbReference type="EMBL" id="JANBUY010000416">
    <property type="protein sequence ID" value="KAJ2859216.1"/>
    <property type="molecule type" value="Genomic_DNA"/>
</dbReference>
<name>A0A9W8M343_9FUNG</name>
<feature type="chain" id="PRO_5040876095" evidence="1">
    <location>
        <begin position="20"/>
        <end position="100"/>
    </location>
</feature>
<keyword evidence="1" id="KW-0732">Signal</keyword>
<reference evidence="2" key="1">
    <citation type="submission" date="2022-07" db="EMBL/GenBank/DDBJ databases">
        <title>Phylogenomic reconstructions and comparative analyses of Kickxellomycotina fungi.</title>
        <authorList>
            <person name="Reynolds N.K."/>
            <person name="Stajich J.E."/>
            <person name="Barry K."/>
            <person name="Grigoriev I.V."/>
            <person name="Crous P."/>
            <person name="Smith M.E."/>
        </authorList>
    </citation>
    <scope>NUCLEOTIDE SEQUENCE</scope>
    <source>
        <strain evidence="2">RSA 476</strain>
    </source>
</reference>